<sequence length="157" mass="17846">MSHLAFFTHANVFHHGGQPVPIKLLIASIPEDGKDPEVICLTVDHFNLLTTAKDSRANGYINERLSLKSHLPGSVPLEYLSFCVRGKFCHLVQGNRSLIVVKGSDQRKIFEKLGLFTINLEILPHFRNLNDRTLPDHLHDELHEDYDISECTMVKSY</sequence>
<organism evidence="1 2">
    <name type="scientific">Trichonephila clavipes</name>
    <name type="common">Golden silk orbweaver</name>
    <name type="synonym">Nephila clavipes</name>
    <dbReference type="NCBI Taxonomy" id="2585209"/>
    <lineage>
        <taxon>Eukaryota</taxon>
        <taxon>Metazoa</taxon>
        <taxon>Ecdysozoa</taxon>
        <taxon>Arthropoda</taxon>
        <taxon>Chelicerata</taxon>
        <taxon>Arachnida</taxon>
        <taxon>Araneae</taxon>
        <taxon>Araneomorphae</taxon>
        <taxon>Entelegynae</taxon>
        <taxon>Araneoidea</taxon>
        <taxon>Nephilidae</taxon>
        <taxon>Trichonephila</taxon>
    </lineage>
</organism>
<protein>
    <submittedName>
        <fullName evidence="1">Uncharacterized protein</fullName>
    </submittedName>
</protein>
<keyword evidence="2" id="KW-1185">Reference proteome</keyword>
<evidence type="ECO:0000313" key="2">
    <source>
        <dbReference type="Proteomes" id="UP000887159"/>
    </source>
</evidence>
<name>A0A8X6R6U7_TRICX</name>
<dbReference type="Proteomes" id="UP000887159">
    <property type="component" value="Unassembled WGS sequence"/>
</dbReference>
<evidence type="ECO:0000313" key="1">
    <source>
        <dbReference type="EMBL" id="GFX89456.1"/>
    </source>
</evidence>
<reference evidence="1" key="1">
    <citation type="submission" date="2020-08" db="EMBL/GenBank/DDBJ databases">
        <title>Multicomponent nature underlies the extraordinary mechanical properties of spider dragline silk.</title>
        <authorList>
            <person name="Kono N."/>
            <person name="Nakamura H."/>
            <person name="Mori M."/>
            <person name="Yoshida Y."/>
            <person name="Ohtoshi R."/>
            <person name="Malay A.D."/>
            <person name="Moran D.A.P."/>
            <person name="Tomita M."/>
            <person name="Numata K."/>
            <person name="Arakawa K."/>
        </authorList>
    </citation>
    <scope>NUCLEOTIDE SEQUENCE</scope>
</reference>
<dbReference type="AlphaFoldDB" id="A0A8X6R6U7"/>
<gene>
    <name evidence="1" type="primary">NCL1_54071</name>
    <name evidence="1" type="ORF">TNCV_482911</name>
</gene>
<comment type="caution">
    <text evidence="1">The sequence shown here is derived from an EMBL/GenBank/DDBJ whole genome shotgun (WGS) entry which is preliminary data.</text>
</comment>
<accession>A0A8X6R6U7</accession>
<proteinExistence type="predicted"/>
<dbReference type="EMBL" id="BMAU01021072">
    <property type="protein sequence ID" value="GFX89456.1"/>
    <property type="molecule type" value="Genomic_DNA"/>
</dbReference>